<dbReference type="EC" id="1.1.1.22" evidence="3 8"/>
<dbReference type="InterPro" id="IPR017476">
    <property type="entry name" value="UDP-Glc/GDP-Man"/>
</dbReference>
<sequence>MHRFDSLKIAVAGTGYVGLSLATLLSQHHQVTAVDIIPEKVEKINKRISPIQDEYIEKYFAEKELDLTATLDGEKAYADADFVIIAAPTNYDSRKNFFDTSAVEAVIDLVMKVNPDAIMVIKSTIPVGYTKSIREKTGSRNIIFSPEFLRESKALYDNLYPSRIIVGTDLDDGRLADAAHTFAALLQEGAIEKDIRTLFMGFTEAEAVKLFANTYLALRVSYFNELDTYAESKGLDTRQIIDGVCLDPRIGTHYNNPSFGYGGYCLPKDTKQLLANYQDVPENLIEAIVESNRTRKEFIADRVLAKAGSYGYDENNEYDKGAEKPVTVGVYRLTMKSNSDNFRQSSIQGVMKRVKAKGATVIVYEPTLENGATFFGSEVVNDLDEFKNRSNVIVANRYNSCLDDVQDKVYTRDLFKRD</sequence>
<dbReference type="Pfam" id="PF03721">
    <property type="entry name" value="UDPG_MGDP_dh_N"/>
    <property type="match status" value="1"/>
</dbReference>
<dbReference type="RefSeq" id="WP_151910838.1">
    <property type="nucleotide sequence ID" value="NZ_AP028457.1"/>
</dbReference>
<feature type="binding site" evidence="11">
    <location>
        <position position="151"/>
    </location>
    <ligand>
        <name>NAD(+)</name>
        <dbReference type="ChEBI" id="CHEBI:57540"/>
    </ligand>
</feature>
<reference evidence="14" key="1">
    <citation type="submission" date="2022-06" db="EMBL/GenBank/DDBJ databases">
        <title>Isolation of gut microbiota from human fecal samples.</title>
        <authorList>
            <person name="Pamer E.G."/>
            <person name="Barat B."/>
            <person name="Waligurski E."/>
            <person name="Medina S."/>
            <person name="Paddock L."/>
            <person name="Mostad J."/>
        </authorList>
    </citation>
    <scope>NUCLEOTIDE SEQUENCE</scope>
    <source>
        <strain evidence="14">SL.1.01</strain>
    </source>
</reference>
<dbReference type="AlphaFoldDB" id="A0AAW5JW34"/>
<evidence type="ECO:0000313" key="16">
    <source>
        <dbReference type="Proteomes" id="UP001357973"/>
    </source>
</evidence>
<evidence type="ECO:0000256" key="9">
    <source>
        <dbReference type="PIRSR" id="PIRSR500134-1"/>
    </source>
</evidence>
<proteinExistence type="inferred from homology"/>
<dbReference type="EMBL" id="AP028457">
    <property type="protein sequence ID" value="BEK83683.1"/>
    <property type="molecule type" value="Genomic_DNA"/>
</dbReference>
<dbReference type="InterPro" id="IPR014026">
    <property type="entry name" value="UDP-Glc/GDP-Man_DH_dimer"/>
</dbReference>
<feature type="binding site" evidence="10">
    <location>
        <position position="262"/>
    </location>
    <ligand>
        <name>substrate</name>
    </ligand>
</feature>
<dbReference type="InterPro" id="IPR036220">
    <property type="entry name" value="UDP-Glc/GDP-Man_DH_C_sf"/>
</dbReference>
<dbReference type="GO" id="GO:0000271">
    <property type="term" value="P:polysaccharide biosynthetic process"/>
    <property type="evidence" value="ECO:0007669"/>
    <property type="project" value="InterPro"/>
</dbReference>
<evidence type="ECO:0000256" key="10">
    <source>
        <dbReference type="PIRSR" id="PIRSR500134-2"/>
    </source>
</evidence>
<evidence type="ECO:0000256" key="11">
    <source>
        <dbReference type="PIRSR" id="PIRSR500134-3"/>
    </source>
</evidence>
<feature type="binding site" evidence="10">
    <location>
        <position position="418"/>
    </location>
    <ligand>
        <name>substrate</name>
    </ligand>
</feature>
<evidence type="ECO:0000256" key="6">
    <source>
        <dbReference type="ARBA" id="ARBA00023027"/>
    </source>
</evidence>
<dbReference type="InterPro" id="IPR013328">
    <property type="entry name" value="6PGD_dom2"/>
</dbReference>
<feature type="binding site" evidence="10">
    <location>
        <position position="209"/>
    </location>
    <ligand>
        <name>substrate</name>
    </ligand>
</feature>
<dbReference type="NCBIfam" id="TIGR03026">
    <property type="entry name" value="NDP-sugDHase"/>
    <property type="match status" value="1"/>
</dbReference>
<evidence type="ECO:0000313" key="15">
    <source>
        <dbReference type="Proteomes" id="UP001206013"/>
    </source>
</evidence>
<dbReference type="SUPFAM" id="SSF48179">
    <property type="entry name" value="6-phosphogluconate dehydrogenase C-terminal domain-like"/>
    <property type="match status" value="1"/>
</dbReference>
<evidence type="ECO:0000256" key="2">
    <source>
        <dbReference type="ARBA" id="ARBA00006601"/>
    </source>
</evidence>
<dbReference type="Gene3D" id="3.40.50.720">
    <property type="entry name" value="NAD(P)-binding Rossmann-like Domain"/>
    <property type="match status" value="2"/>
</dbReference>
<feature type="binding site" evidence="11">
    <location>
        <position position="89"/>
    </location>
    <ligand>
        <name>NAD(+)</name>
        <dbReference type="ChEBI" id="CHEBI:57540"/>
    </ligand>
</feature>
<feature type="binding site" evidence="11">
    <location>
        <position position="268"/>
    </location>
    <ligand>
        <name>NAD(+)</name>
        <dbReference type="ChEBI" id="CHEBI:57540"/>
    </ligand>
</feature>
<dbReference type="InterPro" id="IPR028357">
    <property type="entry name" value="UDPglc_DH_bac"/>
</dbReference>
<dbReference type="GO" id="GO:0003979">
    <property type="term" value="F:UDP-glucose 6-dehydrogenase activity"/>
    <property type="evidence" value="ECO:0007669"/>
    <property type="project" value="UniProtKB-EC"/>
</dbReference>
<evidence type="ECO:0000313" key="13">
    <source>
        <dbReference type="EMBL" id="BEK83683.1"/>
    </source>
</evidence>
<dbReference type="InterPro" id="IPR036291">
    <property type="entry name" value="NAD(P)-bd_dom_sf"/>
</dbReference>
<evidence type="ECO:0000256" key="5">
    <source>
        <dbReference type="ARBA" id="ARBA00023002"/>
    </source>
</evidence>
<feature type="active site" description="Nucleophile" evidence="9">
    <location>
        <position position="265"/>
    </location>
</feature>
<name>A0AAW5JW34_BIFAD</name>
<dbReference type="PANTHER" id="PTHR43750:SF2">
    <property type="entry name" value="UDP-GLUCOSE 6-DEHYDROGENASE"/>
    <property type="match status" value="1"/>
</dbReference>
<accession>A0AAW5JW34</accession>
<dbReference type="Proteomes" id="UP001357973">
    <property type="component" value="Chromosome"/>
</dbReference>
<feature type="binding site" evidence="10">
    <location>
        <begin position="254"/>
        <end position="258"/>
    </location>
    <ligand>
        <name>substrate</name>
    </ligand>
</feature>
<comment type="pathway">
    <text evidence="1">Nucleotide-sugar biosynthesis; UDP-alpha-D-glucuronate biosynthesis; UDP-alpha-D-glucuronate from UDP-alpha-D-glucose: step 1/1.</text>
</comment>
<evidence type="ECO:0000256" key="3">
    <source>
        <dbReference type="ARBA" id="ARBA00012954"/>
    </source>
</evidence>
<dbReference type="InterPro" id="IPR008927">
    <property type="entry name" value="6-PGluconate_DH-like_C_sf"/>
</dbReference>
<feature type="binding site" evidence="10">
    <location>
        <begin position="148"/>
        <end position="151"/>
    </location>
    <ligand>
        <name>substrate</name>
    </ligand>
</feature>
<dbReference type="Gene3D" id="1.10.1040.10">
    <property type="entry name" value="N-(1-d-carboxylethyl)-l-norvaline Dehydrogenase, domain 2"/>
    <property type="match status" value="1"/>
</dbReference>
<keyword evidence="5 8" id="KW-0560">Oxidoreductase</keyword>
<dbReference type="GO" id="GO:0051287">
    <property type="term" value="F:NAD binding"/>
    <property type="evidence" value="ECO:0007669"/>
    <property type="project" value="InterPro"/>
</dbReference>
<dbReference type="SUPFAM" id="SSF52413">
    <property type="entry name" value="UDP-glucose/GDP-mannose dehydrogenase C-terminal domain"/>
    <property type="match status" value="1"/>
</dbReference>
<feature type="binding site" evidence="11">
    <location>
        <position position="40"/>
    </location>
    <ligand>
        <name>NAD(+)</name>
        <dbReference type="ChEBI" id="CHEBI:57540"/>
    </ligand>
</feature>
<comment type="similarity">
    <text evidence="2 8">Belongs to the UDP-glucose/GDP-mannose dehydrogenase family.</text>
</comment>
<evidence type="ECO:0000256" key="7">
    <source>
        <dbReference type="ARBA" id="ARBA00047473"/>
    </source>
</evidence>
<feature type="binding site" evidence="11">
    <location>
        <position position="124"/>
    </location>
    <ligand>
        <name>NAD(+)</name>
        <dbReference type="ChEBI" id="CHEBI:57540"/>
    </ligand>
</feature>
<gene>
    <name evidence="13" type="ORF">B19861_16250</name>
    <name evidence="14" type="ORF">NE692_10965</name>
</gene>
<dbReference type="PANTHER" id="PTHR43750">
    <property type="entry name" value="UDP-GLUCOSE 6-DEHYDROGENASE TUAD"/>
    <property type="match status" value="1"/>
</dbReference>
<dbReference type="Pfam" id="PF03720">
    <property type="entry name" value="UDPG_MGDP_dh_C"/>
    <property type="match status" value="1"/>
</dbReference>
<keyword evidence="16" id="KW-1185">Reference proteome</keyword>
<dbReference type="SUPFAM" id="SSF51735">
    <property type="entry name" value="NAD(P)-binding Rossmann-fold domains"/>
    <property type="match status" value="1"/>
</dbReference>
<comment type="catalytic activity">
    <reaction evidence="7 8">
        <text>UDP-alpha-D-glucose + 2 NAD(+) + H2O = UDP-alpha-D-glucuronate + 2 NADH + 3 H(+)</text>
        <dbReference type="Rhea" id="RHEA:23596"/>
        <dbReference type="ChEBI" id="CHEBI:15377"/>
        <dbReference type="ChEBI" id="CHEBI:15378"/>
        <dbReference type="ChEBI" id="CHEBI:57540"/>
        <dbReference type="ChEBI" id="CHEBI:57945"/>
        <dbReference type="ChEBI" id="CHEBI:58052"/>
        <dbReference type="ChEBI" id="CHEBI:58885"/>
        <dbReference type="EC" id="1.1.1.22"/>
    </reaction>
</comment>
<dbReference type="Pfam" id="PF00984">
    <property type="entry name" value="UDPG_MGDP_dh"/>
    <property type="match status" value="1"/>
</dbReference>
<feature type="binding site" evidence="11">
    <location>
        <position position="35"/>
    </location>
    <ligand>
        <name>NAD(+)</name>
        <dbReference type="ChEBI" id="CHEBI:57540"/>
    </ligand>
</feature>
<feature type="domain" description="UDP-glucose/GDP-mannose dehydrogenase C-terminal" evidence="12">
    <location>
        <begin position="329"/>
        <end position="417"/>
    </location>
</feature>
<protein>
    <recommendedName>
        <fullName evidence="4 8">UDP-glucose 6-dehydrogenase</fullName>
        <ecNumber evidence="3 8">1.1.1.22</ecNumber>
    </recommendedName>
</protein>
<reference evidence="13 16" key="2">
    <citation type="submission" date="2023-06" db="EMBL/GenBank/DDBJ databases">
        <title>Complete Genome Sequences of Bifidobacterium faecale strain JCM19861T was isolated from human faeces by Jung-Hye Choi et al. (2014).</title>
        <authorList>
            <person name="Okuhama S."/>
            <person name="Takahashi H."/>
            <person name="Imaizumi K."/>
            <person name="Nakayama S."/>
            <person name="Ogata Y."/>
            <person name="Suda W."/>
        </authorList>
    </citation>
    <scope>NUCLEOTIDE SEQUENCE [LARGE SCALE GENOMIC DNA]</scope>
    <source>
        <strain evidence="13 16">JCM 19861</strain>
    </source>
</reference>
<feature type="binding site" evidence="10">
    <location>
        <position position="336"/>
    </location>
    <ligand>
        <name>substrate</name>
    </ligand>
</feature>
<dbReference type="InterPro" id="IPR014027">
    <property type="entry name" value="UDP-Glc/GDP-Man_DH_C"/>
</dbReference>
<dbReference type="EMBL" id="JANFYM010000024">
    <property type="protein sequence ID" value="MCQ4793963.1"/>
    <property type="molecule type" value="Genomic_DNA"/>
</dbReference>
<feature type="binding site" evidence="10">
    <location>
        <position position="335"/>
    </location>
    <ligand>
        <name>substrate</name>
    </ligand>
</feature>
<organism evidence="14 15">
    <name type="scientific">Bifidobacterium adolescentis</name>
    <dbReference type="NCBI Taxonomy" id="1680"/>
    <lineage>
        <taxon>Bacteria</taxon>
        <taxon>Bacillati</taxon>
        <taxon>Actinomycetota</taxon>
        <taxon>Actinomycetes</taxon>
        <taxon>Bifidobacteriales</taxon>
        <taxon>Bifidobacteriaceae</taxon>
        <taxon>Bifidobacterium</taxon>
    </lineage>
</organism>
<dbReference type="PIRSF" id="PIRSF500134">
    <property type="entry name" value="UDPglc_DH_bac"/>
    <property type="match status" value="1"/>
</dbReference>
<evidence type="ECO:0000256" key="4">
    <source>
        <dbReference type="ARBA" id="ARBA00015132"/>
    </source>
</evidence>
<feature type="binding site" evidence="11">
    <location>
        <position position="343"/>
    </location>
    <ligand>
        <name>NAD(+)</name>
        <dbReference type="ChEBI" id="CHEBI:57540"/>
    </ligand>
</feature>
<evidence type="ECO:0000313" key="14">
    <source>
        <dbReference type="EMBL" id="MCQ4793963.1"/>
    </source>
</evidence>
<dbReference type="PIRSF" id="PIRSF000124">
    <property type="entry name" value="UDPglc_GDPman_dh"/>
    <property type="match status" value="1"/>
</dbReference>
<dbReference type="SMART" id="SM00984">
    <property type="entry name" value="UDPG_MGDP_dh_C"/>
    <property type="match status" value="1"/>
</dbReference>
<keyword evidence="6 8" id="KW-0520">NAD</keyword>
<evidence type="ECO:0000256" key="1">
    <source>
        <dbReference type="ARBA" id="ARBA00004701"/>
    </source>
</evidence>
<dbReference type="Proteomes" id="UP001206013">
    <property type="component" value="Unassembled WGS sequence"/>
</dbReference>
<evidence type="ECO:0000256" key="8">
    <source>
        <dbReference type="PIRNR" id="PIRNR000124"/>
    </source>
</evidence>
<dbReference type="InterPro" id="IPR001732">
    <property type="entry name" value="UDP-Glc/GDP-Man_DH_N"/>
</dbReference>
<dbReference type="FunFam" id="1.10.1040.10:FF:000026">
    <property type="entry name" value="UDP-glucose 6-dehydrogenase"/>
    <property type="match status" value="1"/>
</dbReference>
<evidence type="ECO:0000259" key="12">
    <source>
        <dbReference type="SMART" id="SM00984"/>
    </source>
</evidence>